<name>A0A7Y5ARY8_9GAMM</name>
<protein>
    <submittedName>
        <fullName evidence="3">Beta-lactamase family protein</fullName>
    </submittedName>
</protein>
<sequence>MSNYKRLTAAVALLLSLSATGADSGAADSTAANNAVVNSSAPAGYRHAGEPIGTVRQIYDGKLYPDIQVNTFRNIDRLFPTRTVAKGKAVSQLPLSKQPLQDFSYSVDGQSYDLYDVLSMNRVSGLLIIQNGEIVFEKYLLGNTPDTRWMSMSVVKSITATLIGAAIQDGFIRSIDDPIVTYLPRFNGTAYDGVTVKHLLQMSSGVAWNETYTDPASDRRRMLEAQLSQQPDAVLNLMASLPRAAAPGTVWNYSTGETQVAGALVRAATGKPVAQYLSEKIWSKLGMQADANWWLQSADGLEVGGSGLSATLRDYARLGLFWLNDGVIKTAAHSERVLPKGWMQAAGSRQLIGGKTVDYGYMLWPLHGNSYAAEGIFGQYLFVDPDKQLVVAMWSAQSKPLHRAGLDEYSFLKALSDFFP</sequence>
<dbReference type="InterPro" id="IPR050789">
    <property type="entry name" value="Diverse_Enzym_Activities"/>
</dbReference>
<evidence type="ECO:0000313" key="4">
    <source>
        <dbReference type="Proteomes" id="UP000523161"/>
    </source>
</evidence>
<feature type="signal peptide" evidence="1">
    <location>
        <begin position="1"/>
        <end position="21"/>
    </location>
</feature>
<dbReference type="EMBL" id="JABSOD010000012">
    <property type="protein sequence ID" value="NRQ43447.1"/>
    <property type="molecule type" value="Genomic_DNA"/>
</dbReference>
<dbReference type="InterPro" id="IPR012338">
    <property type="entry name" value="Beta-lactam/transpept-like"/>
</dbReference>
<dbReference type="SUPFAM" id="SSF56601">
    <property type="entry name" value="beta-lactamase/transpeptidase-like"/>
    <property type="match status" value="1"/>
</dbReference>
<dbReference type="Pfam" id="PF00144">
    <property type="entry name" value="Beta-lactamase"/>
    <property type="match status" value="1"/>
</dbReference>
<dbReference type="InterPro" id="IPR001466">
    <property type="entry name" value="Beta-lactam-related"/>
</dbReference>
<evidence type="ECO:0000259" key="2">
    <source>
        <dbReference type="Pfam" id="PF00144"/>
    </source>
</evidence>
<dbReference type="PANTHER" id="PTHR43283">
    <property type="entry name" value="BETA-LACTAMASE-RELATED"/>
    <property type="match status" value="1"/>
</dbReference>
<gene>
    <name evidence="3" type="ORF">HRH59_12905</name>
</gene>
<comment type="caution">
    <text evidence="3">The sequence shown here is derived from an EMBL/GenBank/DDBJ whole genome shotgun (WGS) entry which is preliminary data.</text>
</comment>
<accession>A0A7Y5ARY8</accession>
<organism evidence="3 4">
    <name type="scientific">Rheinheimera lutimaris</name>
    <dbReference type="NCBI Taxonomy" id="2740584"/>
    <lineage>
        <taxon>Bacteria</taxon>
        <taxon>Pseudomonadati</taxon>
        <taxon>Pseudomonadota</taxon>
        <taxon>Gammaproteobacteria</taxon>
        <taxon>Chromatiales</taxon>
        <taxon>Chromatiaceae</taxon>
        <taxon>Rheinheimera</taxon>
    </lineage>
</organism>
<evidence type="ECO:0000313" key="3">
    <source>
        <dbReference type="EMBL" id="NRQ43447.1"/>
    </source>
</evidence>
<feature type="chain" id="PRO_5031525783" evidence="1">
    <location>
        <begin position="22"/>
        <end position="420"/>
    </location>
</feature>
<reference evidence="3 4" key="1">
    <citation type="submission" date="2020-06" db="EMBL/GenBank/DDBJ databases">
        <title>Rheinheimera sp. nov., a marine bacterium isolated from coastal.</title>
        <authorList>
            <person name="Yu Q."/>
            <person name="Qi Y."/>
            <person name="Pu J."/>
        </authorList>
    </citation>
    <scope>NUCLEOTIDE SEQUENCE [LARGE SCALE GENOMIC DNA]</scope>
    <source>
        <strain evidence="3 4">YQF-2</strain>
    </source>
</reference>
<proteinExistence type="predicted"/>
<dbReference type="Proteomes" id="UP000523161">
    <property type="component" value="Unassembled WGS sequence"/>
</dbReference>
<dbReference type="AlphaFoldDB" id="A0A7Y5ARY8"/>
<evidence type="ECO:0000256" key="1">
    <source>
        <dbReference type="SAM" id="SignalP"/>
    </source>
</evidence>
<keyword evidence="4" id="KW-1185">Reference proteome</keyword>
<keyword evidence="1" id="KW-0732">Signal</keyword>
<dbReference type="PANTHER" id="PTHR43283:SF14">
    <property type="entry name" value="BLL8153 PROTEIN"/>
    <property type="match status" value="1"/>
</dbReference>
<dbReference type="RefSeq" id="WP_173501684.1">
    <property type="nucleotide sequence ID" value="NZ_JABSOD010000012.1"/>
</dbReference>
<feature type="domain" description="Beta-lactamase-related" evidence="2">
    <location>
        <begin position="126"/>
        <end position="407"/>
    </location>
</feature>
<dbReference type="Gene3D" id="3.40.710.10">
    <property type="entry name" value="DD-peptidase/beta-lactamase superfamily"/>
    <property type="match status" value="1"/>
</dbReference>